<sequence length="111" mass="12546">MVSTVLASQQHQNVSLLFYIHQISCSYLLYYHNTHIFPCNSNLQFFFCTRSRMSSRGLQELLQQAEQLASNLNGGGELPRVDRSLQQILHTGQQLWSRASAQTTSANDAQA</sequence>
<accession>A0A5B7ILS1</accession>
<dbReference type="Proteomes" id="UP000324222">
    <property type="component" value="Unassembled WGS sequence"/>
</dbReference>
<dbReference type="AlphaFoldDB" id="A0A5B7ILS1"/>
<protein>
    <submittedName>
        <fullName evidence="1">Nuclear pore complex protein Nup93</fullName>
    </submittedName>
</protein>
<evidence type="ECO:0000313" key="1">
    <source>
        <dbReference type="EMBL" id="MPC83305.1"/>
    </source>
</evidence>
<dbReference type="EMBL" id="VSRR010062155">
    <property type="protein sequence ID" value="MPC83305.1"/>
    <property type="molecule type" value="Genomic_DNA"/>
</dbReference>
<organism evidence="1 2">
    <name type="scientific">Portunus trituberculatus</name>
    <name type="common">Swimming crab</name>
    <name type="synonym">Neptunus trituberculatus</name>
    <dbReference type="NCBI Taxonomy" id="210409"/>
    <lineage>
        <taxon>Eukaryota</taxon>
        <taxon>Metazoa</taxon>
        <taxon>Ecdysozoa</taxon>
        <taxon>Arthropoda</taxon>
        <taxon>Crustacea</taxon>
        <taxon>Multicrustacea</taxon>
        <taxon>Malacostraca</taxon>
        <taxon>Eumalacostraca</taxon>
        <taxon>Eucarida</taxon>
        <taxon>Decapoda</taxon>
        <taxon>Pleocyemata</taxon>
        <taxon>Brachyura</taxon>
        <taxon>Eubrachyura</taxon>
        <taxon>Portunoidea</taxon>
        <taxon>Portunidae</taxon>
        <taxon>Portuninae</taxon>
        <taxon>Portunus</taxon>
    </lineage>
</organism>
<name>A0A5B7ILS1_PORTR</name>
<keyword evidence="2" id="KW-1185">Reference proteome</keyword>
<gene>
    <name evidence="1" type="primary">Nup93</name>
    <name evidence="1" type="ORF">E2C01_078012</name>
</gene>
<proteinExistence type="predicted"/>
<evidence type="ECO:0000313" key="2">
    <source>
        <dbReference type="Proteomes" id="UP000324222"/>
    </source>
</evidence>
<reference evidence="1 2" key="1">
    <citation type="submission" date="2019-05" db="EMBL/GenBank/DDBJ databases">
        <title>Another draft genome of Portunus trituberculatus and its Hox gene families provides insights of decapod evolution.</title>
        <authorList>
            <person name="Jeong J.-H."/>
            <person name="Song I."/>
            <person name="Kim S."/>
            <person name="Choi T."/>
            <person name="Kim D."/>
            <person name="Ryu S."/>
            <person name="Kim W."/>
        </authorList>
    </citation>
    <scope>NUCLEOTIDE SEQUENCE [LARGE SCALE GENOMIC DNA]</scope>
    <source>
        <tissue evidence="1">Muscle</tissue>
    </source>
</reference>
<comment type="caution">
    <text evidence="1">The sequence shown here is derived from an EMBL/GenBank/DDBJ whole genome shotgun (WGS) entry which is preliminary data.</text>
</comment>